<dbReference type="AlphaFoldDB" id="A0A565A6T9"/>
<feature type="non-terminal residue" evidence="2">
    <location>
        <position position="295"/>
    </location>
</feature>
<evidence type="ECO:0000313" key="2">
    <source>
        <dbReference type="EMBL" id="VUZ99996.1"/>
    </source>
</evidence>
<dbReference type="OrthoDB" id="389398at2759"/>
<sequence length="295" mass="34210">MAKKPPKPWYFKYKEYSEIKKSFVYKPDSDFNISFVNDIIARITNTPTKEGRLYDTFYQLKKFISRGHTFVDYGKDKCCNYINYWLNKTVRDSKFGVDEKNFNYFDEFMQLDPKVQESGIDCIRKLSYMNKDTFEKMKKLYDLYDYYTKLRESDDSSALCHNISSLAEKYESILQVCKDIDENLCNKLRNLKSVIVKDELVAKDKCTKNSFQSIILNIDPPPPPKNPTAPIKVQGRNHVRAPTRPTVSVSSSPPHIRKPAETHTTHSASVSSPRAQGPEKQVLEKQVLEGKTQEL</sequence>
<dbReference type="Proteomes" id="UP000220605">
    <property type="component" value="Unassembled WGS sequence"/>
</dbReference>
<accession>A0A565A6T9</accession>
<dbReference type="VEuPathDB" id="PlasmoDB:PVPAM_000016600"/>
<gene>
    <name evidence="2" type="ORF">PVP01_0007090</name>
</gene>
<evidence type="ECO:0000256" key="1">
    <source>
        <dbReference type="SAM" id="MobiDB-lite"/>
    </source>
</evidence>
<feature type="compositionally biased region" description="Low complexity" evidence="1">
    <location>
        <begin position="242"/>
        <end position="254"/>
    </location>
</feature>
<dbReference type="EMBL" id="FLZR02000024">
    <property type="protein sequence ID" value="VUZ99996.1"/>
    <property type="molecule type" value="Genomic_DNA"/>
</dbReference>
<reference evidence="2" key="1">
    <citation type="submission" date="2016-07" db="EMBL/GenBank/DDBJ databases">
        <authorList>
            <consortium name="Pathogen Informatics"/>
        </authorList>
    </citation>
    <scope>NUCLEOTIDE SEQUENCE</scope>
</reference>
<dbReference type="Pfam" id="PF05795">
    <property type="entry name" value="Plasmodium_Vir"/>
    <property type="match status" value="1"/>
</dbReference>
<name>A0A565A6T9_PLAVI</name>
<dbReference type="VEuPathDB" id="PlasmoDB:PVP01_0007090"/>
<feature type="compositionally biased region" description="Basic and acidic residues" evidence="1">
    <location>
        <begin position="281"/>
        <end position="295"/>
    </location>
</feature>
<dbReference type="InterPro" id="IPR008780">
    <property type="entry name" value="Plasmodium_Vir"/>
</dbReference>
<organism evidence="2">
    <name type="scientific">Plasmodium vivax</name>
    <name type="common">malaria parasite P. vivax</name>
    <dbReference type="NCBI Taxonomy" id="5855"/>
    <lineage>
        <taxon>Eukaryota</taxon>
        <taxon>Sar</taxon>
        <taxon>Alveolata</taxon>
        <taxon>Apicomplexa</taxon>
        <taxon>Aconoidasida</taxon>
        <taxon>Haemosporida</taxon>
        <taxon>Plasmodiidae</taxon>
        <taxon>Plasmodium</taxon>
        <taxon>Plasmodium (Plasmodium)</taxon>
    </lineage>
</organism>
<dbReference type="VEuPathDB" id="PlasmoDB:PVW1_140085700"/>
<protein>
    <submittedName>
        <fullName evidence="2">VIR protein</fullName>
    </submittedName>
</protein>
<feature type="compositionally biased region" description="Polar residues" evidence="1">
    <location>
        <begin position="265"/>
        <end position="274"/>
    </location>
</feature>
<proteinExistence type="predicted"/>
<feature type="region of interest" description="Disordered" evidence="1">
    <location>
        <begin position="217"/>
        <end position="295"/>
    </location>
</feature>